<dbReference type="AlphaFoldDB" id="A0A383CP63"/>
<sequence>MHFVAIFGSPYLTSKQSASTDLFLYCIAVAKN</sequence>
<organism evidence="1">
    <name type="scientific">marine metagenome</name>
    <dbReference type="NCBI Taxonomy" id="408172"/>
    <lineage>
        <taxon>unclassified sequences</taxon>
        <taxon>metagenomes</taxon>
        <taxon>ecological metagenomes</taxon>
    </lineage>
</organism>
<accession>A0A383CP63</accession>
<reference evidence="1" key="1">
    <citation type="submission" date="2018-05" db="EMBL/GenBank/DDBJ databases">
        <authorList>
            <person name="Lanie J.A."/>
            <person name="Ng W.-L."/>
            <person name="Kazmierczak K.M."/>
            <person name="Andrzejewski T.M."/>
            <person name="Davidsen T.M."/>
            <person name="Wayne K.J."/>
            <person name="Tettelin H."/>
            <person name="Glass J.I."/>
            <person name="Rusch D."/>
            <person name="Podicherti R."/>
            <person name="Tsui H.-C.T."/>
            <person name="Winkler M.E."/>
        </authorList>
    </citation>
    <scope>NUCLEOTIDE SEQUENCE</scope>
</reference>
<dbReference type="EMBL" id="UINC01210615">
    <property type="protein sequence ID" value="SVE34156.1"/>
    <property type="molecule type" value="Genomic_DNA"/>
</dbReference>
<name>A0A383CP63_9ZZZZ</name>
<evidence type="ECO:0000313" key="1">
    <source>
        <dbReference type="EMBL" id="SVE34156.1"/>
    </source>
</evidence>
<gene>
    <name evidence="1" type="ORF">METZ01_LOCUS487010</name>
</gene>
<proteinExistence type="predicted"/>
<protein>
    <submittedName>
        <fullName evidence="1">Uncharacterized protein</fullName>
    </submittedName>
</protein>